<dbReference type="InterPro" id="IPR036938">
    <property type="entry name" value="PAP2/HPO_sf"/>
</dbReference>
<dbReference type="Proteomes" id="UP000598271">
    <property type="component" value="Unassembled WGS sequence"/>
</dbReference>
<feature type="domain" description="Phosphatidic acid phosphatase type 2/haloperoxidase" evidence="1">
    <location>
        <begin position="299"/>
        <end position="431"/>
    </location>
</feature>
<dbReference type="CDD" id="cd03398">
    <property type="entry name" value="PAP2_haloperoxidase"/>
    <property type="match status" value="1"/>
</dbReference>
<gene>
    <name evidence="2" type="ORF">GCM10007390_05830</name>
</gene>
<dbReference type="EMBL" id="BMXF01000001">
    <property type="protein sequence ID" value="GHB55456.1"/>
    <property type="molecule type" value="Genomic_DNA"/>
</dbReference>
<dbReference type="InterPro" id="IPR052559">
    <property type="entry name" value="V-haloperoxidase"/>
</dbReference>
<dbReference type="AlphaFoldDB" id="A0A8J3G7I0"/>
<accession>A0A8J3G7I0</accession>
<sequence length="447" mass="49979">MRSFRHILCTIGCLFVAEAAGVCQSQSPTELFHRAQKNLTRTIVHDIFSPPVASRVYMYANVAAYEILVLDKENYLSLHGQISGIPNVASIPAQGTINYPLAALQAFFKTGGKLVFSENLLQDSVAVLLHEIGEDDPEVYKNSLRFGQAVSDSILKWAAEDQYRETRRTRRYAYSKAPGKWIPTPPGYIPAVEPYWNRIRPLTLDSAQQFKPAPPPAFSTDPKSEFMRQTREVYDITRSMSKEQTLVASYWDCNPFYLNTQGHLNFATKKLSPGGHWMSIAGRAAATAKLDMVATAGAYLITSIALFDGFISCWDEKYRSQLIRPETVINTYIDEKWRPLLQTPPFPEYTSGHSVISTASATVLADYFGSAFAFVDDTEVEYGLPERAFGSFRAACDEAAISRLYGGIHYRAAIEEGQVQGELVGKMVLQKINLSQRDNHPRAVKSR</sequence>
<evidence type="ECO:0000313" key="2">
    <source>
        <dbReference type="EMBL" id="GHB55456.1"/>
    </source>
</evidence>
<evidence type="ECO:0000313" key="3">
    <source>
        <dbReference type="Proteomes" id="UP000598271"/>
    </source>
</evidence>
<name>A0A8J3G7I0_9BACT</name>
<reference evidence="2 3" key="1">
    <citation type="journal article" date="2014" name="Int. J. Syst. Evol. Microbiol.">
        <title>Complete genome sequence of Corynebacterium casei LMG S-19264T (=DSM 44701T), isolated from a smear-ripened cheese.</title>
        <authorList>
            <consortium name="US DOE Joint Genome Institute (JGI-PGF)"/>
            <person name="Walter F."/>
            <person name="Albersmeier A."/>
            <person name="Kalinowski J."/>
            <person name="Ruckert C."/>
        </authorList>
    </citation>
    <scope>NUCLEOTIDE SEQUENCE [LARGE SCALE GENOMIC DNA]</scope>
    <source>
        <strain evidence="2 3">KCTC 12866</strain>
    </source>
</reference>
<comment type="caution">
    <text evidence="2">The sequence shown here is derived from an EMBL/GenBank/DDBJ whole genome shotgun (WGS) entry which is preliminary data.</text>
</comment>
<dbReference type="Pfam" id="PF01569">
    <property type="entry name" value="PAP2"/>
    <property type="match status" value="1"/>
</dbReference>
<dbReference type="SUPFAM" id="SSF48317">
    <property type="entry name" value="Acid phosphatase/Vanadium-dependent haloperoxidase"/>
    <property type="match status" value="1"/>
</dbReference>
<dbReference type="InterPro" id="IPR000326">
    <property type="entry name" value="PAP2/HPO"/>
</dbReference>
<organism evidence="2 3">
    <name type="scientific">Persicitalea jodogahamensis</name>
    <dbReference type="NCBI Taxonomy" id="402147"/>
    <lineage>
        <taxon>Bacteria</taxon>
        <taxon>Pseudomonadati</taxon>
        <taxon>Bacteroidota</taxon>
        <taxon>Cytophagia</taxon>
        <taxon>Cytophagales</taxon>
        <taxon>Spirosomataceae</taxon>
        <taxon>Persicitalea</taxon>
    </lineage>
</organism>
<dbReference type="Gene3D" id="1.10.606.20">
    <property type="match status" value="1"/>
</dbReference>
<dbReference type="PANTHER" id="PTHR34599:SF1">
    <property type="entry name" value="PHOSPHATIDIC ACID PHOSPHATASE TYPE 2_HALOPEROXIDASE DOMAIN-CONTAINING PROTEIN"/>
    <property type="match status" value="1"/>
</dbReference>
<keyword evidence="3" id="KW-1185">Reference proteome</keyword>
<protein>
    <recommendedName>
        <fullName evidence="1">Phosphatidic acid phosphatase type 2/haloperoxidase domain-containing protein</fullName>
    </recommendedName>
</protein>
<dbReference type="PANTHER" id="PTHR34599">
    <property type="entry name" value="PEROXIDASE-RELATED"/>
    <property type="match status" value="1"/>
</dbReference>
<proteinExistence type="predicted"/>
<evidence type="ECO:0000259" key="1">
    <source>
        <dbReference type="Pfam" id="PF01569"/>
    </source>
</evidence>